<keyword evidence="3" id="KW-1185">Reference proteome</keyword>
<evidence type="ECO:0000256" key="1">
    <source>
        <dbReference type="SAM" id="MobiDB-lite"/>
    </source>
</evidence>
<organism evidence="2 3">
    <name type="scientific">Piptocephalis cylindrospora</name>
    <dbReference type="NCBI Taxonomy" id="1907219"/>
    <lineage>
        <taxon>Eukaryota</taxon>
        <taxon>Fungi</taxon>
        <taxon>Fungi incertae sedis</taxon>
        <taxon>Zoopagomycota</taxon>
        <taxon>Zoopagomycotina</taxon>
        <taxon>Zoopagomycetes</taxon>
        <taxon>Zoopagales</taxon>
        <taxon>Piptocephalidaceae</taxon>
        <taxon>Piptocephalis</taxon>
    </lineage>
</organism>
<accession>A0A4P9Y6C3</accession>
<dbReference type="Proteomes" id="UP000267251">
    <property type="component" value="Unassembled WGS sequence"/>
</dbReference>
<protein>
    <submittedName>
        <fullName evidence="2">Uncharacterized protein</fullName>
    </submittedName>
</protein>
<evidence type="ECO:0000313" key="3">
    <source>
        <dbReference type="Proteomes" id="UP000267251"/>
    </source>
</evidence>
<evidence type="ECO:0000313" key="2">
    <source>
        <dbReference type="EMBL" id="RKP14545.1"/>
    </source>
</evidence>
<dbReference type="EMBL" id="KZ987820">
    <property type="protein sequence ID" value="RKP14545.1"/>
    <property type="molecule type" value="Genomic_DNA"/>
</dbReference>
<sequence length="214" mass="23414">MAVAGAKQRAERVVLKVCRYVSCVHPHTDGNEDDQSVPQGLVAGVHEKKKKRDNDEWDSDKVFFESSENLARSMIVDAGQACCTFLFPYRRMKITRGAMPQRGAPSMGLYVEEEGYGKGSGVEWDGMEGGNPGDGRGEGKEKDEMGIACIKRCTKRERERERGILSGEDGARMRRILPSMVDPTNAGKVCLVGPSSSVGFVCTNSSVYSCSLLH</sequence>
<dbReference type="AlphaFoldDB" id="A0A4P9Y6C3"/>
<reference evidence="3" key="1">
    <citation type="journal article" date="2018" name="Nat. Microbiol.">
        <title>Leveraging single-cell genomics to expand the fungal tree of life.</title>
        <authorList>
            <person name="Ahrendt S.R."/>
            <person name="Quandt C.A."/>
            <person name="Ciobanu D."/>
            <person name="Clum A."/>
            <person name="Salamov A."/>
            <person name="Andreopoulos B."/>
            <person name="Cheng J.F."/>
            <person name="Woyke T."/>
            <person name="Pelin A."/>
            <person name="Henrissat B."/>
            <person name="Reynolds N.K."/>
            <person name="Benny G.L."/>
            <person name="Smith M.E."/>
            <person name="James T.Y."/>
            <person name="Grigoriev I.V."/>
        </authorList>
    </citation>
    <scope>NUCLEOTIDE SEQUENCE [LARGE SCALE GENOMIC DNA]</scope>
</reference>
<feature type="region of interest" description="Disordered" evidence="1">
    <location>
        <begin position="121"/>
        <end position="141"/>
    </location>
</feature>
<proteinExistence type="predicted"/>
<gene>
    <name evidence="2" type="ORF">BJ684DRAFT_15130</name>
</gene>
<name>A0A4P9Y6C3_9FUNG</name>